<feature type="region of interest" description="Disordered" evidence="1">
    <location>
        <begin position="49"/>
        <end position="86"/>
    </location>
</feature>
<feature type="compositionally biased region" description="Basic and acidic residues" evidence="1">
    <location>
        <begin position="59"/>
        <end position="80"/>
    </location>
</feature>
<proteinExistence type="predicted"/>
<accession>A0A4Z2G2U1</accession>
<dbReference type="Proteomes" id="UP000314294">
    <property type="component" value="Unassembled WGS sequence"/>
</dbReference>
<reference evidence="2 3" key="1">
    <citation type="submission" date="2019-03" db="EMBL/GenBank/DDBJ databases">
        <title>First draft genome of Liparis tanakae, snailfish: a comprehensive survey of snailfish specific genes.</title>
        <authorList>
            <person name="Kim W."/>
            <person name="Song I."/>
            <person name="Jeong J.-H."/>
            <person name="Kim D."/>
            <person name="Kim S."/>
            <person name="Ryu S."/>
            <person name="Song J.Y."/>
            <person name="Lee S.K."/>
        </authorList>
    </citation>
    <scope>NUCLEOTIDE SEQUENCE [LARGE SCALE GENOMIC DNA]</scope>
    <source>
        <tissue evidence="2">Muscle</tissue>
    </source>
</reference>
<keyword evidence="3" id="KW-1185">Reference proteome</keyword>
<organism evidence="2 3">
    <name type="scientific">Liparis tanakae</name>
    <name type="common">Tanaka's snailfish</name>
    <dbReference type="NCBI Taxonomy" id="230148"/>
    <lineage>
        <taxon>Eukaryota</taxon>
        <taxon>Metazoa</taxon>
        <taxon>Chordata</taxon>
        <taxon>Craniata</taxon>
        <taxon>Vertebrata</taxon>
        <taxon>Euteleostomi</taxon>
        <taxon>Actinopterygii</taxon>
        <taxon>Neopterygii</taxon>
        <taxon>Teleostei</taxon>
        <taxon>Neoteleostei</taxon>
        <taxon>Acanthomorphata</taxon>
        <taxon>Eupercaria</taxon>
        <taxon>Perciformes</taxon>
        <taxon>Cottioidei</taxon>
        <taxon>Cottales</taxon>
        <taxon>Liparidae</taxon>
        <taxon>Liparis</taxon>
    </lineage>
</organism>
<sequence>MRADANVNKRRYVTSIVTKHEFRGLVWDSSGGDGQRTCTCADVRNIEDSLRGQPSGKASDSDLSKGREKKEMDGKQGKREGLRKHHERAVCHLFPIERGKRKKRKEATDVEFRVSEIKGDGRIHHRSLDMSQKLIHSQLFIYRLIIGMSVKGRSAVGHMAFGS</sequence>
<gene>
    <name evidence="2" type="ORF">EYF80_042626</name>
</gene>
<evidence type="ECO:0000313" key="2">
    <source>
        <dbReference type="EMBL" id="TNN47174.1"/>
    </source>
</evidence>
<evidence type="ECO:0000313" key="3">
    <source>
        <dbReference type="Proteomes" id="UP000314294"/>
    </source>
</evidence>
<dbReference type="EMBL" id="SRLO01000755">
    <property type="protein sequence ID" value="TNN47174.1"/>
    <property type="molecule type" value="Genomic_DNA"/>
</dbReference>
<comment type="caution">
    <text evidence="2">The sequence shown here is derived from an EMBL/GenBank/DDBJ whole genome shotgun (WGS) entry which is preliminary data.</text>
</comment>
<evidence type="ECO:0000256" key="1">
    <source>
        <dbReference type="SAM" id="MobiDB-lite"/>
    </source>
</evidence>
<name>A0A4Z2G2U1_9TELE</name>
<dbReference type="AlphaFoldDB" id="A0A4Z2G2U1"/>
<protein>
    <submittedName>
        <fullName evidence="2">Uncharacterized protein</fullName>
    </submittedName>
</protein>